<dbReference type="SUPFAM" id="SSF53383">
    <property type="entry name" value="PLP-dependent transferases"/>
    <property type="match status" value="1"/>
</dbReference>
<dbReference type="InterPro" id="IPR036388">
    <property type="entry name" value="WH-like_DNA-bd_sf"/>
</dbReference>
<evidence type="ECO:0000256" key="3">
    <source>
        <dbReference type="ARBA" id="ARBA00023015"/>
    </source>
</evidence>
<keyword evidence="2" id="KW-0663">Pyridoxal phosphate</keyword>
<evidence type="ECO:0000256" key="1">
    <source>
        <dbReference type="ARBA" id="ARBA00005384"/>
    </source>
</evidence>
<dbReference type="Pfam" id="PF00392">
    <property type="entry name" value="GntR"/>
    <property type="match status" value="1"/>
</dbReference>
<keyword evidence="5" id="KW-0804">Transcription</keyword>
<dbReference type="PANTHER" id="PTHR46577">
    <property type="entry name" value="HTH-TYPE TRANSCRIPTIONAL REGULATORY PROTEIN GABR"/>
    <property type="match status" value="1"/>
</dbReference>
<dbReference type="InterPro" id="IPR000524">
    <property type="entry name" value="Tscrpt_reg_HTH_GntR"/>
</dbReference>
<dbReference type="PROSITE" id="PS50949">
    <property type="entry name" value="HTH_GNTR"/>
    <property type="match status" value="1"/>
</dbReference>
<dbReference type="AlphaFoldDB" id="A0A1J0EHH0"/>
<dbReference type="CDD" id="cd07377">
    <property type="entry name" value="WHTH_GntR"/>
    <property type="match status" value="1"/>
</dbReference>
<dbReference type="InterPro" id="IPR004839">
    <property type="entry name" value="Aminotransferase_I/II_large"/>
</dbReference>
<dbReference type="CDD" id="cd00609">
    <property type="entry name" value="AAT_like"/>
    <property type="match status" value="1"/>
</dbReference>
<protein>
    <submittedName>
        <fullName evidence="7">GntR family transcriptional regulator</fullName>
    </submittedName>
</protein>
<dbReference type="Proteomes" id="UP000182567">
    <property type="component" value="Chromosome"/>
</dbReference>
<evidence type="ECO:0000313" key="7">
    <source>
        <dbReference type="EMBL" id="APC15489.1"/>
    </source>
</evidence>
<dbReference type="GO" id="GO:0030170">
    <property type="term" value="F:pyridoxal phosphate binding"/>
    <property type="evidence" value="ECO:0007669"/>
    <property type="project" value="InterPro"/>
</dbReference>
<dbReference type="Gene3D" id="1.10.10.10">
    <property type="entry name" value="Winged helix-like DNA-binding domain superfamily/Winged helix DNA-binding domain"/>
    <property type="match status" value="1"/>
</dbReference>
<gene>
    <name evidence="7" type="ORF">BLL42_07025</name>
</gene>
<dbReference type="InterPro" id="IPR015424">
    <property type="entry name" value="PyrdxlP-dep_Trfase"/>
</dbReference>
<dbReference type="Gene3D" id="3.40.640.10">
    <property type="entry name" value="Type I PLP-dependent aspartate aminotransferase-like (Major domain)"/>
    <property type="match status" value="1"/>
</dbReference>
<dbReference type="EMBL" id="CP017886">
    <property type="protein sequence ID" value="APC15489.1"/>
    <property type="molecule type" value="Genomic_DNA"/>
</dbReference>
<dbReference type="SUPFAM" id="SSF46785">
    <property type="entry name" value="Winged helix' DNA-binding domain"/>
    <property type="match status" value="1"/>
</dbReference>
<dbReference type="GeneID" id="46907973"/>
<dbReference type="OrthoDB" id="9808770at2"/>
<proteinExistence type="inferred from homology"/>
<sequence length="517" mass="56195">MSRGKVSVPLDLPQPCSLSDGNRVLTKQESAYEALRAAILEKRLPAGSQLPSTRTLALRWSLSRGTVETVFDRLRSEGYVTRVSGSGTRVSAVVPDLFIRAPQVRAALQAREQQTPAEPPPALETAVRVGQPFVARLADPALFPIRVWSRAVVKAMAEASAQLLCSPDPGGMLALREQIADYLAKYRGIRCKPDDLIVTTGIRHSLDLVARSLVMQGDKVCIEDPGYLSAKRIFSMAGARLVYIPVLEDGIDDGALRRHCDARLLYVTPAHQSPLGVTLSVSRRLALLDWASRTDAWVVEDDYDSEFNYNSAPLAALKALDRNDRVIYCGSFNKTLFAGLRVGFMLVPRALRNRLLATLQTTGRSVGVTEQAALAEYMRSGAFVRYLRSARQAYQERRDVLLACLAEQAPGGYSVSGQHAGLHFVLELPAGSDESDFCRRASAIGLALQPVSEFCQEVRRPAAVMIGFTALSLSQIRFSGRQLGQLLAGQAALLASGSGDLDSGCRAAMEGFQRFGV</sequence>
<evidence type="ECO:0000313" key="8">
    <source>
        <dbReference type="Proteomes" id="UP000182567"/>
    </source>
</evidence>
<dbReference type="InterPro" id="IPR036390">
    <property type="entry name" value="WH_DNA-bd_sf"/>
</dbReference>
<evidence type="ECO:0000256" key="2">
    <source>
        <dbReference type="ARBA" id="ARBA00022898"/>
    </source>
</evidence>
<dbReference type="GO" id="GO:0003700">
    <property type="term" value="F:DNA-binding transcription factor activity"/>
    <property type="evidence" value="ECO:0007669"/>
    <property type="project" value="InterPro"/>
</dbReference>
<comment type="similarity">
    <text evidence="1">In the C-terminal section; belongs to the class-I pyridoxal-phosphate-dependent aminotransferase family.</text>
</comment>
<evidence type="ECO:0000259" key="6">
    <source>
        <dbReference type="PROSITE" id="PS50949"/>
    </source>
</evidence>
<organism evidence="7 8">
    <name type="scientific">Pseudomonas frederiksbergensis</name>
    <dbReference type="NCBI Taxonomy" id="104087"/>
    <lineage>
        <taxon>Bacteria</taxon>
        <taxon>Pseudomonadati</taxon>
        <taxon>Pseudomonadota</taxon>
        <taxon>Gammaproteobacteria</taxon>
        <taxon>Pseudomonadales</taxon>
        <taxon>Pseudomonadaceae</taxon>
        <taxon>Pseudomonas</taxon>
    </lineage>
</organism>
<feature type="domain" description="HTH gntR-type" evidence="6">
    <location>
        <begin position="25"/>
        <end position="93"/>
    </location>
</feature>
<dbReference type="PANTHER" id="PTHR46577:SF1">
    <property type="entry name" value="HTH-TYPE TRANSCRIPTIONAL REGULATORY PROTEIN GABR"/>
    <property type="match status" value="1"/>
</dbReference>
<dbReference type="SMART" id="SM00345">
    <property type="entry name" value="HTH_GNTR"/>
    <property type="match status" value="1"/>
</dbReference>
<reference evidence="8" key="1">
    <citation type="submission" date="2016-10" db="EMBL/GenBank/DDBJ databases">
        <title>Pseudomonas frederiksbergensis ERGS4:02 complete genome.</title>
        <authorList>
            <person name="Kumar R."/>
            <person name="Acharya V."/>
            <person name="Singh D."/>
        </authorList>
    </citation>
    <scope>NUCLEOTIDE SEQUENCE [LARGE SCALE GENOMIC DNA]</scope>
    <source>
        <strain evidence="8">ERGS4:02</strain>
    </source>
</reference>
<evidence type="ECO:0000256" key="5">
    <source>
        <dbReference type="ARBA" id="ARBA00023163"/>
    </source>
</evidence>
<dbReference type="GO" id="GO:0003677">
    <property type="term" value="F:DNA binding"/>
    <property type="evidence" value="ECO:0007669"/>
    <property type="project" value="UniProtKB-KW"/>
</dbReference>
<keyword evidence="4" id="KW-0238">DNA-binding</keyword>
<dbReference type="Pfam" id="PF00155">
    <property type="entry name" value="Aminotran_1_2"/>
    <property type="match status" value="1"/>
</dbReference>
<keyword evidence="3" id="KW-0805">Transcription regulation</keyword>
<name>A0A1J0EHH0_9PSED</name>
<dbReference type="RefSeq" id="WP_071551432.1">
    <property type="nucleotide sequence ID" value="NZ_CP017886.1"/>
</dbReference>
<dbReference type="InterPro" id="IPR051446">
    <property type="entry name" value="HTH_trans_reg/aminotransferase"/>
</dbReference>
<accession>A0A1J0EHH0</accession>
<dbReference type="InterPro" id="IPR015421">
    <property type="entry name" value="PyrdxlP-dep_Trfase_major"/>
</dbReference>
<evidence type="ECO:0000256" key="4">
    <source>
        <dbReference type="ARBA" id="ARBA00023125"/>
    </source>
</evidence>